<gene>
    <name evidence="1" type="ordered locus">Rahaq2_3667</name>
</gene>
<name>H2IPE7_RAHAC</name>
<evidence type="ECO:0000313" key="1">
    <source>
        <dbReference type="EMBL" id="AEX53455.1"/>
    </source>
</evidence>
<dbReference type="HOGENOM" id="CLU_2976085_0_0_6"/>
<evidence type="ECO:0000313" key="2">
    <source>
        <dbReference type="Proteomes" id="UP000009010"/>
    </source>
</evidence>
<dbReference type="AlphaFoldDB" id="H2IPE7"/>
<accession>H2IPE7</accession>
<dbReference type="STRING" id="745277.Rahaq2_3667"/>
<organism evidence="1 2">
    <name type="scientific">Rahnella aquatilis (strain ATCC 33071 / DSM 4594 / JCM 1683 / NBRC 105701 / NCIMB 13365 / CIP 78.65)</name>
    <dbReference type="NCBI Taxonomy" id="745277"/>
    <lineage>
        <taxon>Bacteria</taxon>
        <taxon>Pseudomonadati</taxon>
        <taxon>Pseudomonadota</taxon>
        <taxon>Gammaproteobacteria</taxon>
        <taxon>Enterobacterales</taxon>
        <taxon>Yersiniaceae</taxon>
        <taxon>Rahnella</taxon>
    </lineage>
</organism>
<dbReference type="Proteomes" id="UP000009010">
    <property type="component" value="Chromosome"/>
</dbReference>
<dbReference type="KEGG" id="raq:Rahaq2_3667"/>
<reference evidence="1 2" key="1">
    <citation type="journal article" date="2012" name="J. Bacteriol.">
        <title>Complete Genome Sequence of Rahnella aquatilis CIP 78.65.</title>
        <authorList>
            <person name="Martinez R.J."/>
            <person name="Bruce D."/>
            <person name="Detter C."/>
            <person name="Goodwin L.A."/>
            <person name="Han J."/>
            <person name="Han C.S."/>
            <person name="Held B."/>
            <person name="Land M.L."/>
            <person name="Mikhailova N."/>
            <person name="Nolan M."/>
            <person name="Pennacchio L."/>
            <person name="Pitluck S."/>
            <person name="Tapia R."/>
            <person name="Woyke T."/>
            <person name="Sobecky P.A."/>
        </authorList>
    </citation>
    <scope>NUCLEOTIDE SEQUENCE [LARGE SCALE GENOMIC DNA]</scope>
    <source>
        <strain evidence="2">ATCC 33071 / DSM 4594 / JCM 1683 / NBRC 105701 / NCIMB 13365 / CIP 78.65</strain>
    </source>
</reference>
<protein>
    <submittedName>
        <fullName evidence="1">Uncharacterized protein</fullName>
    </submittedName>
</protein>
<dbReference type="EMBL" id="CP003244">
    <property type="protein sequence ID" value="AEX53455.1"/>
    <property type="molecule type" value="Genomic_DNA"/>
</dbReference>
<reference evidence="2" key="2">
    <citation type="submission" date="2012-01" db="EMBL/GenBank/DDBJ databases">
        <title>Complete sequence of chromosome of Rahnella aquatilis CIP 78.65.</title>
        <authorList>
            <person name="Lucas S."/>
            <person name="Han J."/>
            <person name="Lapidus A."/>
            <person name="Cheng J.-F."/>
            <person name="Goodwin L."/>
            <person name="Pitluck S."/>
            <person name="Peters L."/>
            <person name="Ovchinnikova G."/>
            <person name="Held B."/>
            <person name="Detter J.C."/>
            <person name="Han C."/>
            <person name="Tapia R."/>
            <person name="Land M."/>
            <person name="Hauser L."/>
            <person name="Kyrpides N."/>
            <person name="Ivanova N."/>
            <person name="Pagani I."/>
            <person name="Sobecky P."/>
            <person name="Martinez R."/>
            <person name="Woyke T."/>
        </authorList>
    </citation>
    <scope>NUCLEOTIDE SEQUENCE [LARGE SCALE GENOMIC DNA]</scope>
    <source>
        <strain evidence="2">ATCC 33071 / DSM 4594 / JCM 1683 / NBRC 105701 / NCIMB 13365 / CIP 78.65</strain>
    </source>
</reference>
<keyword evidence="2" id="KW-1185">Reference proteome</keyword>
<sequence>MIFYKTRHKRFSLKMVPDSESNQGFASTSMKLPNNSELPSCFDSEFTAGTPILVPHTF</sequence>
<proteinExistence type="predicted"/>